<dbReference type="EMBL" id="CAJNOJ010000161">
    <property type="protein sequence ID" value="CAF1222412.1"/>
    <property type="molecule type" value="Genomic_DNA"/>
</dbReference>
<evidence type="ECO:0000313" key="1">
    <source>
        <dbReference type="EMBL" id="CAF1222412.1"/>
    </source>
</evidence>
<sequence length="69" mass="7530">MTQSDPVPTGYNIVSSISRSSVGDFSSDLVLKNPHSTTVLYKYFTTSRTIFSLTVNYSLTNVVCSTATE</sequence>
<protein>
    <submittedName>
        <fullName evidence="1">Uncharacterized protein</fullName>
    </submittedName>
</protein>
<accession>A0A814XZZ3</accession>
<organism evidence="1 2">
    <name type="scientific">Adineta ricciae</name>
    <name type="common">Rotifer</name>
    <dbReference type="NCBI Taxonomy" id="249248"/>
    <lineage>
        <taxon>Eukaryota</taxon>
        <taxon>Metazoa</taxon>
        <taxon>Spiralia</taxon>
        <taxon>Gnathifera</taxon>
        <taxon>Rotifera</taxon>
        <taxon>Eurotatoria</taxon>
        <taxon>Bdelloidea</taxon>
        <taxon>Adinetida</taxon>
        <taxon>Adinetidae</taxon>
        <taxon>Adineta</taxon>
    </lineage>
</organism>
<name>A0A814XZZ3_ADIRI</name>
<evidence type="ECO:0000313" key="2">
    <source>
        <dbReference type="Proteomes" id="UP000663852"/>
    </source>
</evidence>
<proteinExistence type="predicted"/>
<reference evidence="1" key="1">
    <citation type="submission" date="2021-02" db="EMBL/GenBank/DDBJ databases">
        <authorList>
            <person name="Nowell W R."/>
        </authorList>
    </citation>
    <scope>NUCLEOTIDE SEQUENCE</scope>
</reference>
<comment type="caution">
    <text evidence="1">The sequence shown here is derived from an EMBL/GenBank/DDBJ whole genome shotgun (WGS) entry which is preliminary data.</text>
</comment>
<dbReference type="Proteomes" id="UP000663852">
    <property type="component" value="Unassembled WGS sequence"/>
</dbReference>
<gene>
    <name evidence="1" type="ORF">EDS130_LOCUS26490</name>
</gene>
<dbReference type="AlphaFoldDB" id="A0A814XZZ3"/>